<dbReference type="RefSeq" id="WP_229488516.1">
    <property type="nucleotide sequence ID" value="NZ_JAIVFQ010000064.1"/>
</dbReference>
<dbReference type="EMBL" id="JAIVFQ010000064">
    <property type="protein sequence ID" value="MCC5602982.1"/>
    <property type="molecule type" value="Genomic_DNA"/>
</dbReference>
<dbReference type="Proteomes" id="UP001199525">
    <property type="component" value="Unassembled WGS sequence"/>
</dbReference>
<gene>
    <name evidence="1" type="ORF">LC586_28270</name>
</gene>
<protein>
    <submittedName>
        <fullName evidence="1">Uncharacterized protein</fullName>
    </submittedName>
</protein>
<keyword evidence="2" id="KW-1185">Reference proteome</keyword>
<proteinExistence type="predicted"/>
<evidence type="ECO:0000313" key="1">
    <source>
        <dbReference type="EMBL" id="MCC5602982.1"/>
    </source>
</evidence>
<evidence type="ECO:0000313" key="2">
    <source>
        <dbReference type="Proteomes" id="UP001199525"/>
    </source>
</evidence>
<sequence>MTNAPCPMPHAPCPMPHAPCPMPHAPCPILSSDSLLRHCSSDRSDIAKLAKEIKIKAS</sequence>
<reference evidence="1 2" key="1">
    <citation type="journal article" date="2021" name="Microorganisms">
        <title>Genome Evolution of Filamentous Cyanobacterium Nostoc Species: From Facultative Symbiosis to Free Living.</title>
        <authorList>
            <person name="Huo D."/>
            <person name="Li H."/>
            <person name="Cai F."/>
            <person name="Guo X."/>
            <person name="Qiao Z."/>
            <person name="Wang W."/>
            <person name="Yu G."/>
            <person name="Li R."/>
        </authorList>
    </citation>
    <scope>NUCLEOTIDE SEQUENCE [LARGE SCALE GENOMIC DNA]</scope>
    <source>
        <strain evidence="1 2">CHAB 5714</strain>
    </source>
</reference>
<accession>A0ABS8IFJ7</accession>
<organism evidence="1 2">
    <name type="scientific">Nostoc favosum CHAB5714</name>
    <dbReference type="NCBI Taxonomy" id="2780399"/>
    <lineage>
        <taxon>Bacteria</taxon>
        <taxon>Bacillati</taxon>
        <taxon>Cyanobacteriota</taxon>
        <taxon>Cyanophyceae</taxon>
        <taxon>Nostocales</taxon>
        <taxon>Nostocaceae</taxon>
        <taxon>Nostoc</taxon>
        <taxon>Nostoc favosum</taxon>
    </lineage>
</organism>
<comment type="caution">
    <text evidence="1">The sequence shown here is derived from an EMBL/GenBank/DDBJ whole genome shotgun (WGS) entry which is preliminary data.</text>
</comment>
<name>A0ABS8IFJ7_9NOSO</name>